<feature type="region of interest" description="Disordered" evidence="4">
    <location>
        <begin position="181"/>
        <end position="214"/>
    </location>
</feature>
<evidence type="ECO:0000256" key="3">
    <source>
        <dbReference type="ARBA" id="ARBA00023125"/>
    </source>
</evidence>
<keyword evidence="3" id="KW-0238">DNA-binding</keyword>
<dbReference type="SMART" id="SM00534">
    <property type="entry name" value="MUTSac"/>
    <property type="match status" value="1"/>
</dbReference>
<dbReference type="EMBL" id="KE356561">
    <property type="protein sequence ID" value="ERG96227.1"/>
    <property type="molecule type" value="Genomic_DNA"/>
</dbReference>
<evidence type="ECO:0000313" key="6">
    <source>
        <dbReference type="EMBL" id="ERG96227.1"/>
    </source>
</evidence>
<dbReference type="InterPro" id="IPR027417">
    <property type="entry name" value="P-loop_NTPase"/>
</dbReference>
<dbReference type="STRING" id="1238425.J07HQW2_02702"/>
<dbReference type="GO" id="GO:0006298">
    <property type="term" value="P:mismatch repair"/>
    <property type="evidence" value="ECO:0007669"/>
    <property type="project" value="InterPro"/>
</dbReference>
<feature type="compositionally biased region" description="Polar residues" evidence="4">
    <location>
        <begin position="189"/>
        <end position="206"/>
    </location>
</feature>
<dbReference type="GO" id="GO:0030983">
    <property type="term" value="F:mismatched DNA binding"/>
    <property type="evidence" value="ECO:0007669"/>
    <property type="project" value="InterPro"/>
</dbReference>
<dbReference type="SUPFAM" id="SSF52540">
    <property type="entry name" value="P-loop containing nucleoside triphosphate hydrolases"/>
    <property type="match status" value="1"/>
</dbReference>
<evidence type="ECO:0000259" key="5">
    <source>
        <dbReference type="PROSITE" id="PS00486"/>
    </source>
</evidence>
<feature type="domain" description="DNA mismatch repair proteins mutS family" evidence="5">
    <location>
        <begin position="18"/>
        <end position="34"/>
    </location>
</feature>
<feature type="region of interest" description="Disordered" evidence="4">
    <location>
        <begin position="133"/>
        <end position="166"/>
    </location>
</feature>
<dbReference type="Gene3D" id="3.40.50.300">
    <property type="entry name" value="P-loop containing nucleotide triphosphate hydrolases"/>
    <property type="match status" value="1"/>
</dbReference>
<organism evidence="6 7">
    <name type="scientific">Haloquadratum walsbyi J07HQW2</name>
    <dbReference type="NCBI Taxonomy" id="1238425"/>
    <lineage>
        <taxon>Archaea</taxon>
        <taxon>Methanobacteriati</taxon>
        <taxon>Methanobacteriota</taxon>
        <taxon>Stenosarchaea group</taxon>
        <taxon>Halobacteria</taxon>
        <taxon>Halobacteriales</taxon>
        <taxon>Haloferacaceae</taxon>
        <taxon>Haloquadratum</taxon>
    </lineage>
</organism>
<evidence type="ECO:0000256" key="2">
    <source>
        <dbReference type="ARBA" id="ARBA00022840"/>
    </source>
</evidence>
<dbReference type="GO" id="GO:0140664">
    <property type="term" value="F:ATP-dependent DNA damage sensor activity"/>
    <property type="evidence" value="ECO:0007669"/>
    <property type="project" value="InterPro"/>
</dbReference>
<gene>
    <name evidence="6" type="ORF">J07HQW2_02702</name>
</gene>
<dbReference type="eggNOG" id="arCOG02896">
    <property type="taxonomic scope" value="Archaea"/>
</dbReference>
<sequence length="263" mass="28631">MVEMQELSKILHSASSESLVILDEVGRGTATYDGISIAWAATEYLSAAQPTAPSPRVLFATHYHELTELADRITGVSNVHVAAEERNGDVTFLRTIKSGPADRSYGIHVAELAGVPDPVVTRARDVLSTLRADEAIEVETQNDTGTPKPDQEDGTTIGNDTPETTQQVVFDVNAGDIRVAEKSEHTKKQTTSTDHNKTSDVQNGETLESAEESRIDAEIEEVIDELQALDIESTAPVALLQTVEQWQEQLIDANNKEEHTDGE</sequence>
<dbReference type="InterPro" id="IPR045076">
    <property type="entry name" value="MutS"/>
</dbReference>
<accession>U1PR26</accession>
<dbReference type="Pfam" id="PF00488">
    <property type="entry name" value="MutS_V"/>
    <property type="match status" value="1"/>
</dbReference>
<keyword evidence="1" id="KW-0547">Nucleotide-binding</keyword>
<evidence type="ECO:0000256" key="1">
    <source>
        <dbReference type="ARBA" id="ARBA00022741"/>
    </source>
</evidence>
<dbReference type="AlphaFoldDB" id="U1PR26"/>
<reference evidence="6 7" key="1">
    <citation type="journal article" date="2013" name="PLoS ONE">
        <title>Assembly-driven community genomics of a hypersaline microbial ecosystem.</title>
        <authorList>
            <person name="Podell S."/>
            <person name="Ugalde J.A."/>
            <person name="Narasingarao P."/>
            <person name="Banfield J.F."/>
            <person name="Heidelberg K.B."/>
            <person name="Allen E.E."/>
        </authorList>
    </citation>
    <scope>NUCLEOTIDE SEQUENCE [LARGE SCALE GENOMIC DNA]</scope>
    <source>
        <strain evidence="7">J07HQW2</strain>
    </source>
</reference>
<keyword evidence="2" id="KW-0067">ATP-binding</keyword>
<evidence type="ECO:0000256" key="4">
    <source>
        <dbReference type="SAM" id="MobiDB-lite"/>
    </source>
</evidence>
<dbReference type="Proteomes" id="UP000030710">
    <property type="component" value="Unassembled WGS sequence"/>
</dbReference>
<dbReference type="PANTHER" id="PTHR11361:SF34">
    <property type="entry name" value="DNA MISMATCH REPAIR PROTEIN MSH1, MITOCHONDRIAL"/>
    <property type="match status" value="1"/>
</dbReference>
<dbReference type="HOGENOM" id="CLU_002472_8_1_2"/>
<dbReference type="PROSITE" id="PS00486">
    <property type="entry name" value="DNA_MISMATCH_REPAIR_2"/>
    <property type="match status" value="1"/>
</dbReference>
<dbReference type="PANTHER" id="PTHR11361">
    <property type="entry name" value="DNA MISMATCH REPAIR PROTEIN MUTS FAMILY MEMBER"/>
    <property type="match status" value="1"/>
</dbReference>
<evidence type="ECO:0000313" key="7">
    <source>
        <dbReference type="Proteomes" id="UP000030710"/>
    </source>
</evidence>
<dbReference type="InterPro" id="IPR000432">
    <property type="entry name" value="DNA_mismatch_repair_MutS_C"/>
</dbReference>
<protein>
    <submittedName>
        <fullName evidence="6">Mismatch repair ATPase (MutS family)</fullName>
    </submittedName>
</protein>
<dbReference type="GO" id="GO:0005524">
    <property type="term" value="F:ATP binding"/>
    <property type="evidence" value="ECO:0007669"/>
    <property type="project" value="UniProtKB-KW"/>
</dbReference>
<feature type="compositionally biased region" description="Polar residues" evidence="4">
    <location>
        <begin position="154"/>
        <end position="166"/>
    </location>
</feature>
<name>U1PR26_9EURY</name>
<proteinExistence type="predicted"/>